<reference evidence="1 2" key="1">
    <citation type="journal article" date="2009" name="Stand. Genomic Sci.">
        <title>Complete genome sequence of Beutenbergia cavernae type strain (HKI 0122).</title>
        <authorList>
            <person name="Land M."/>
            <person name="Pukall R."/>
            <person name="Abt B."/>
            <person name="Goker M."/>
            <person name="Rohde M."/>
            <person name="Glavina Del Rio T."/>
            <person name="Tice H."/>
            <person name="Copeland A."/>
            <person name="Cheng J.F."/>
            <person name="Lucas S."/>
            <person name="Chen F."/>
            <person name="Nolan M."/>
            <person name="Bruce D."/>
            <person name="Goodwin L."/>
            <person name="Pitluck S."/>
            <person name="Ivanova N."/>
            <person name="Mavromatis K."/>
            <person name="Ovchinnikova G."/>
            <person name="Pati A."/>
            <person name="Chen A."/>
            <person name="Palaniappan K."/>
            <person name="Hauser L."/>
            <person name="Chang Y.J."/>
            <person name="Jefferies C.C."/>
            <person name="Saunders E."/>
            <person name="Brettin T."/>
            <person name="Detter J.C."/>
            <person name="Han C."/>
            <person name="Chain P."/>
            <person name="Bristow J."/>
            <person name="Eisen J.A."/>
            <person name="Markowitz V."/>
            <person name="Hugenholtz P."/>
            <person name="Kyrpides N.C."/>
            <person name="Klenk H.P."/>
            <person name="Lapidus A."/>
        </authorList>
    </citation>
    <scope>NUCLEOTIDE SEQUENCE [LARGE SCALE GENOMIC DNA]</scope>
    <source>
        <strain evidence="2">ATCC BAA-8 / DSM 12333 / NBRC 16432</strain>
    </source>
</reference>
<keyword evidence="2" id="KW-1185">Reference proteome</keyword>
<evidence type="ECO:0000313" key="1">
    <source>
        <dbReference type="EMBL" id="ACQ80231.1"/>
    </source>
</evidence>
<proteinExistence type="predicted"/>
<evidence type="ECO:0008006" key="3">
    <source>
        <dbReference type="Google" id="ProtNLM"/>
    </source>
</evidence>
<accession>C5C5P0</accession>
<dbReference type="STRING" id="471853.Bcav_1976"/>
<dbReference type="KEGG" id="bcv:Bcav_1976"/>
<dbReference type="eggNOG" id="COG5340">
    <property type="taxonomic scope" value="Bacteria"/>
</dbReference>
<dbReference type="EMBL" id="CP001618">
    <property type="protein sequence ID" value="ACQ80231.1"/>
    <property type="molecule type" value="Genomic_DNA"/>
</dbReference>
<dbReference type="Proteomes" id="UP000007962">
    <property type="component" value="Chromosome"/>
</dbReference>
<gene>
    <name evidence="1" type="ordered locus">Bcav_1976</name>
</gene>
<dbReference type="AlphaFoldDB" id="C5C5P0"/>
<evidence type="ECO:0000313" key="2">
    <source>
        <dbReference type="Proteomes" id="UP000007962"/>
    </source>
</evidence>
<name>C5C5P0_BEUC1</name>
<protein>
    <recommendedName>
        <fullName evidence="3">Transcriptional regulator, AbiEi antitoxin, Type IV TA system</fullName>
    </recommendedName>
</protein>
<sequence length="336" mass="36507">MTSPGMPKVLTVREFGSDALRGLQRRGELDRIRRGAYRRPLVADSPWDRASEELLARCVAVADRLTTRFAFSHETAALLHRWPVTVRPGVVDVVQTVLPTRCGRTDIRRHVRSGLTDADIVEVAGLPVTTPARTAIDCARVLSPQEGLIVADGALRQLAAVEVFARSTSESRQEAVRAELVALLSALGPGRHVVRARAVLTFADGFSASPGETRTRWLGLVAGLPAPICQWEVAADGRRYFSDIAWPATGPDWPARAITFEYDGAVKYDGNGAVAAVVADEKVRQDAIESTGVAVHRVTRGRLADPELATSWLLSKFPDSVRARLTPRRALAMPPD</sequence>
<dbReference type="HOGENOM" id="CLU_052626_4_0_11"/>
<organism evidence="1 2">
    <name type="scientific">Beutenbergia cavernae (strain ATCC BAA-8 / DSM 12333 / CCUG 43141 / JCM 11478 / NBRC 16432 / NCIMB 13614 / HKI 0122)</name>
    <dbReference type="NCBI Taxonomy" id="471853"/>
    <lineage>
        <taxon>Bacteria</taxon>
        <taxon>Bacillati</taxon>
        <taxon>Actinomycetota</taxon>
        <taxon>Actinomycetes</taxon>
        <taxon>Micrococcales</taxon>
        <taxon>Beutenbergiaceae</taxon>
        <taxon>Beutenbergia</taxon>
    </lineage>
</organism>